<dbReference type="AlphaFoldDB" id="A0A0D2E9U2"/>
<dbReference type="VEuPathDB" id="FungiDB:PV06_03194"/>
<organism evidence="2 3">
    <name type="scientific">Exophiala oligosperma</name>
    <dbReference type="NCBI Taxonomy" id="215243"/>
    <lineage>
        <taxon>Eukaryota</taxon>
        <taxon>Fungi</taxon>
        <taxon>Dikarya</taxon>
        <taxon>Ascomycota</taxon>
        <taxon>Pezizomycotina</taxon>
        <taxon>Eurotiomycetes</taxon>
        <taxon>Chaetothyriomycetidae</taxon>
        <taxon>Chaetothyriales</taxon>
        <taxon>Herpotrichiellaceae</taxon>
        <taxon>Exophiala</taxon>
    </lineage>
</organism>
<reference evidence="2 3" key="1">
    <citation type="submission" date="2015-01" db="EMBL/GenBank/DDBJ databases">
        <title>The Genome Sequence of Exophiala oligosperma CBS72588.</title>
        <authorList>
            <consortium name="The Broad Institute Genomics Platform"/>
            <person name="Cuomo C."/>
            <person name="de Hoog S."/>
            <person name="Gorbushina A."/>
            <person name="Stielow B."/>
            <person name="Teixiera M."/>
            <person name="Abouelleil A."/>
            <person name="Chapman S.B."/>
            <person name="Priest M."/>
            <person name="Young S.K."/>
            <person name="Wortman J."/>
            <person name="Nusbaum C."/>
            <person name="Birren B."/>
        </authorList>
    </citation>
    <scope>NUCLEOTIDE SEQUENCE [LARGE SCALE GENOMIC DNA]</scope>
    <source>
        <strain evidence="2 3">CBS 72588</strain>
    </source>
</reference>
<dbReference type="PANTHER" id="PTHR37540:SF5">
    <property type="entry name" value="TRANSCRIPTION FACTOR DOMAIN-CONTAINING PROTEIN"/>
    <property type="match status" value="1"/>
</dbReference>
<evidence type="ECO:0000256" key="1">
    <source>
        <dbReference type="SAM" id="MobiDB-lite"/>
    </source>
</evidence>
<feature type="compositionally biased region" description="Polar residues" evidence="1">
    <location>
        <begin position="57"/>
        <end position="77"/>
    </location>
</feature>
<dbReference type="PANTHER" id="PTHR37540">
    <property type="entry name" value="TRANSCRIPTION FACTOR (ACR-2), PUTATIVE-RELATED-RELATED"/>
    <property type="match status" value="1"/>
</dbReference>
<dbReference type="GeneID" id="27355268"/>
<gene>
    <name evidence="2" type="ORF">PV06_03194</name>
</gene>
<dbReference type="Pfam" id="PF11951">
    <property type="entry name" value="Fungal_trans_2"/>
    <property type="match status" value="1"/>
</dbReference>
<dbReference type="Proteomes" id="UP000053342">
    <property type="component" value="Unassembled WGS sequence"/>
</dbReference>
<dbReference type="EMBL" id="KN847334">
    <property type="protein sequence ID" value="KIW44744.1"/>
    <property type="molecule type" value="Genomic_DNA"/>
</dbReference>
<dbReference type="InterPro" id="IPR021858">
    <property type="entry name" value="Fun_TF"/>
</dbReference>
<evidence type="ECO:0008006" key="4">
    <source>
        <dbReference type="Google" id="ProtNLM"/>
    </source>
</evidence>
<name>A0A0D2E9U2_9EURO</name>
<accession>A0A0D2E9U2</accession>
<sequence length="470" mass="53344">MYRRSEPRSGHASKASSPPSARHQEDEEEIQDLSQHASPGNRPLKRNRIPFHRHHSSGNTSVSREGSHLGSPNTVELQHTGYPLKTNPFVQRAVQFYVKYYAPSANQRPHFMGVGQDLSLLRQYIPFILHDRMVFSAMVAMASLGADIAANGNRERSSETLKYYQLAVSLLRQRLMDESQRSNDAVVVTLSNLCGFEAMSGRFDAVDMHTQGIRHVVSLRGGPDRLGFDGFLRTIAVAWLTFYATRHYISTHQQTLIPSDGKFTYPTHPFDPDLCSVIAKFPPGLMNLALSSQLSHQIIVLISRVNMWGQEIVNSLREKDINRLHYLSHNTKNITLCGEFLLHPSLSLVEKLLILGLLGFCYSNDDTRSMYWLTKSYLQVRCRYLNSLFIDVSEKNEDFMTWVGTVLVSTSDPGSEPWILGSSLLDARPTPRDWQANVKICEEFFWIESMSLRLSSKIGYLKQTQRMSQG</sequence>
<dbReference type="OrthoDB" id="4159781at2759"/>
<evidence type="ECO:0000313" key="3">
    <source>
        <dbReference type="Proteomes" id="UP000053342"/>
    </source>
</evidence>
<proteinExistence type="predicted"/>
<evidence type="ECO:0000313" key="2">
    <source>
        <dbReference type="EMBL" id="KIW44744.1"/>
    </source>
</evidence>
<dbReference type="HOGENOM" id="CLU_032227_4_1_1"/>
<protein>
    <recommendedName>
        <fullName evidence="4">Transcription factor domain-containing protein</fullName>
    </recommendedName>
</protein>
<keyword evidence="3" id="KW-1185">Reference proteome</keyword>
<feature type="region of interest" description="Disordered" evidence="1">
    <location>
        <begin position="1"/>
        <end position="80"/>
    </location>
</feature>
<dbReference type="RefSeq" id="XP_016264960.1">
    <property type="nucleotide sequence ID" value="XM_016403955.1"/>
</dbReference>
<feature type="compositionally biased region" description="Basic residues" evidence="1">
    <location>
        <begin position="43"/>
        <end position="56"/>
    </location>
</feature>